<dbReference type="SUPFAM" id="SSF56672">
    <property type="entry name" value="DNA/RNA polymerases"/>
    <property type="match status" value="1"/>
</dbReference>
<dbReference type="InterPro" id="IPR043128">
    <property type="entry name" value="Rev_trsase/Diguanyl_cyclase"/>
</dbReference>
<keyword evidence="3" id="KW-0540">Nuclease</keyword>
<dbReference type="AlphaFoldDB" id="A0A9J7X3J8"/>
<evidence type="ECO:0000256" key="6">
    <source>
        <dbReference type="ARBA" id="ARBA00022918"/>
    </source>
</evidence>
<proteinExistence type="predicted"/>
<dbReference type="Proteomes" id="UP001108240">
    <property type="component" value="Unplaced"/>
</dbReference>
<keyword evidence="5" id="KW-0378">Hydrolase</keyword>
<protein>
    <recommendedName>
        <fullName evidence="7">Reverse transcriptase RNase H-like domain-containing protein</fullName>
    </recommendedName>
</protein>
<evidence type="ECO:0000259" key="7">
    <source>
        <dbReference type="Pfam" id="PF17917"/>
    </source>
</evidence>
<evidence type="ECO:0000256" key="3">
    <source>
        <dbReference type="ARBA" id="ARBA00022722"/>
    </source>
</evidence>
<keyword evidence="1" id="KW-0808">Transferase</keyword>
<dbReference type="Pfam" id="PF17917">
    <property type="entry name" value="RT_RNaseH"/>
    <property type="match status" value="1"/>
</dbReference>
<dbReference type="InterPro" id="IPR043502">
    <property type="entry name" value="DNA/RNA_pol_sf"/>
</dbReference>
<dbReference type="PANTHER" id="PTHR37984">
    <property type="entry name" value="PROTEIN CBG26694"/>
    <property type="match status" value="1"/>
</dbReference>
<dbReference type="Ensembl" id="ENSCCRT00000120099.1">
    <property type="protein sequence ID" value="ENSCCRP00000101844.1"/>
    <property type="gene ID" value="ENSCCRG00000052844.1"/>
</dbReference>
<evidence type="ECO:0000313" key="8">
    <source>
        <dbReference type="Ensembl" id="ENSCCRP00000101844.1"/>
    </source>
</evidence>
<dbReference type="CDD" id="cd09274">
    <property type="entry name" value="RNase_HI_RT_Ty3"/>
    <property type="match status" value="1"/>
</dbReference>
<dbReference type="FunFam" id="3.30.70.270:FF:000026">
    <property type="entry name" value="Transposon Ty3-G Gag-Pol polyprotein"/>
    <property type="match status" value="1"/>
</dbReference>
<dbReference type="InterPro" id="IPR041373">
    <property type="entry name" value="RT_RNaseH"/>
</dbReference>
<dbReference type="GO" id="GO:0016787">
    <property type="term" value="F:hydrolase activity"/>
    <property type="evidence" value="ECO:0007669"/>
    <property type="project" value="UniProtKB-KW"/>
</dbReference>
<dbReference type="GO" id="GO:0004519">
    <property type="term" value="F:endonuclease activity"/>
    <property type="evidence" value="ECO:0007669"/>
    <property type="project" value="UniProtKB-KW"/>
</dbReference>
<keyword evidence="2" id="KW-0548">Nucleotidyltransferase</keyword>
<evidence type="ECO:0000256" key="2">
    <source>
        <dbReference type="ARBA" id="ARBA00022695"/>
    </source>
</evidence>
<dbReference type="GeneTree" id="ENSGT01140000282569"/>
<dbReference type="InterPro" id="IPR050951">
    <property type="entry name" value="Retrovirus_Pol_polyprotein"/>
</dbReference>
<organism evidence="8 9">
    <name type="scientific">Cyprinus carpio carpio</name>
    <dbReference type="NCBI Taxonomy" id="630221"/>
    <lineage>
        <taxon>Eukaryota</taxon>
        <taxon>Metazoa</taxon>
        <taxon>Chordata</taxon>
        <taxon>Craniata</taxon>
        <taxon>Vertebrata</taxon>
        <taxon>Euteleostomi</taxon>
        <taxon>Actinopterygii</taxon>
        <taxon>Neopterygii</taxon>
        <taxon>Teleostei</taxon>
        <taxon>Ostariophysi</taxon>
        <taxon>Cypriniformes</taxon>
        <taxon>Cyprinidae</taxon>
        <taxon>Cyprininae</taxon>
        <taxon>Cyprinus</taxon>
    </lineage>
</organism>
<dbReference type="OMA" id="HNTWHTI"/>
<evidence type="ECO:0000313" key="9">
    <source>
        <dbReference type="Proteomes" id="UP001108240"/>
    </source>
</evidence>
<dbReference type="Gene3D" id="3.30.70.270">
    <property type="match status" value="2"/>
</dbReference>
<accession>A0A9J7X3J8</accession>
<evidence type="ECO:0000256" key="5">
    <source>
        <dbReference type="ARBA" id="ARBA00022801"/>
    </source>
</evidence>
<evidence type="ECO:0000256" key="1">
    <source>
        <dbReference type="ARBA" id="ARBA00022679"/>
    </source>
</evidence>
<sequence>MQRLHAVMKRLRECGLTLNPSKCQFGMDRLNFMGILLTQKGIGPTEERVRAVAEAREPQNASEVRSFLGLVSYSSRFIPQFATLAEPLRRLTRKDSEFVFGPEQKNAFNDLKKELARAGTLAYFDKDAPTQVFADASPVGLGAVLTQHQKGQMVTVCYISRSLSDCERRYSQTEREALALVWACERLHPYVYGRQFDLVTNHKPLELIYGPRSKPSARVERWVLRLQPYNFKVVYVSGKENIADPLSRRLGSTAMREKHSHESDEYVRFVAVSATPRALTTREVEEASEKDPELIELRNAIESGHFERCMTYAPVANELCVVGF</sequence>
<dbReference type="FunFam" id="3.10.20.370:FF:000001">
    <property type="entry name" value="Retrovirus-related Pol polyprotein from transposon 17.6-like protein"/>
    <property type="match status" value="1"/>
</dbReference>
<dbReference type="PANTHER" id="PTHR37984:SF11">
    <property type="entry name" value="INTEGRASE CATALYTIC DOMAIN-CONTAINING PROTEIN"/>
    <property type="match status" value="1"/>
</dbReference>
<dbReference type="GO" id="GO:0003964">
    <property type="term" value="F:RNA-directed DNA polymerase activity"/>
    <property type="evidence" value="ECO:0007669"/>
    <property type="project" value="UniProtKB-KW"/>
</dbReference>
<keyword evidence="6" id="KW-0695">RNA-directed DNA polymerase</keyword>
<feature type="domain" description="Reverse transcriptase RNase H-like" evidence="7">
    <location>
        <begin position="125"/>
        <end position="229"/>
    </location>
</feature>
<keyword evidence="9" id="KW-1185">Reference proteome</keyword>
<name>A0A9J7X3J8_CYPCA</name>
<evidence type="ECO:0000256" key="4">
    <source>
        <dbReference type="ARBA" id="ARBA00022759"/>
    </source>
</evidence>
<keyword evidence="4" id="KW-0255">Endonuclease</keyword>
<dbReference type="Ensembl" id="ENSCCRT00000161144.1">
    <property type="protein sequence ID" value="ENSCCRP00000181533.1"/>
    <property type="gene ID" value="ENSCCRG00000052844.1"/>
</dbReference>
<reference evidence="8" key="1">
    <citation type="submission" date="2025-05" db="UniProtKB">
        <authorList>
            <consortium name="Ensembl"/>
        </authorList>
    </citation>
    <scope>IDENTIFICATION</scope>
</reference>